<accession>A0A1U7PL33</accession>
<evidence type="ECO:0000259" key="5">
    <source>
        <dbReference type="Pfam" id="PF02441"/>
    </source>
</evidence>
<dbReference type="EC" id="4.1.1.36" evidence="3"/>
<dbReference type="InterPro" id="IPR036551">
    <property type="entry name" value="Flavin_trans-like"/>
</dbReference>
<dbReference type="Pfam" id="PF04127">
    <property type="entry name" value="DFP"/>
    <property type="match status" value="1"/>
</dbReference>
<dbReference type="SUPFAM" id="SSF102645">
    <property type="entry name" value="CoaB-like"/>
    <property type="match status" value="1"/>
</dbReference>
<comment type="caution">
    <text evidence="3">Lacks conserved residue(s) required for the propagation of feature annotation.</text>
</comment>
<dbReference type="EC" id="6.3.2.5" evidence="3"/>
<dbReference type="SUPFAM" id="SSF52507">
    <property type="entry name" value="Homo-oligomeric flavin-containing Cys decarboxylases, HFCD"/>
    <property type="match status" value="1"/>
</dbReference>
<evidence type="ECO:0000313" key="7">
    <source>
        <dbReference type="EMBL" id="SIT67628.1"/>
    </source>
</evidence>
<dbReference type="HAMAP" id="MF_02225">
    <property type="entry name" value="CoaBC"/>
    <property type="match status" value="1"/>
</dbReference>
<keyword evidence="3" id="KW-0479">Metal-binding</keyword>
<keyword evidence="1 3" id="KW-0210">Decarboxylase</keyword>
<dbReference type="OrthoDB" id="9802554at2"/>
<keyword evidence="3" id="KW-0460">Magnesium</keyword>
<feature type="domain" description="Flavoprotein" evidence="5">
    <location>
        <begin position="6"/>
        <end position="176"/>
    </location>
</feature>
<feature type="region of interest" description="Phosphopantothenoylcysteine decarboxylase" evidence="3">
    <location>
        <begin position="1"/>
        <end position="194"/>
    </location>
</feature>
<keyword evidence="3" id="KW-0511">Multifunctional enzyme</keyword>
<protein>
    <recommendedName>
        <fullName evidence="3">Coenzyme A biosynthesis bifunctional protein CoaBC</fullName>
    </recommendedName>
    <alternativeName>
        <fullName evidence="3">DNA/pantothenate metabolism flavoprotein</fullName>
    </alternativeName>
    <alternativeName>
        <fullName evidence="3">Phosphopantothenoylcysteine synthetase/decarboxylase</fullName>
        <shortName evidence="3">PPCS-PPCDC</shortName>
    </alternativeName>
    <domain>
        <recommendedName>
            <fullName evidence="3">Phosphopantothenoylcysteine decarboxylase</fullName>
            <shortName evidence="3">PPC decarboxylase</shortName>
            <shortName evidence="3">PPC-DC</shortName>
            <ecNumber evidence="3">4.1.1.36</ecNumber>
        </recommendedName>
        <alternativeName>
            <fullName evidence="3">CoaC</fullName>
        </alternativeName>
    </domain>
    <domain>
        <recommendedName>
            <fullName evidence="3">Phosphopantothenate--cysteine ligase</fullName>
            <ecNumber evidence="3">6.3.2.5</ecNumber>
        </recommendedName>
        <alternativeName>
            <fullName evidence="3">CoaB</fullName>
        </alternativeName>
        <alternativeName>
            <fullName evidence="3">Phosphopantothenoylcysteine synthetase</fullName>
            <shortName evidence="3">PPC synthetase</shortName>
            <shortName evidence="3">PPC-S</shortName>
        </alternativeName>
    </domain>
</protein>
<dbReference type="UniPathway" id="UPA00241">
    <property type="reaction ID" value="UER00353"/>
</dbReference>
<feature type="domain" description="DNA/pantothenate metabolism flavoprotein C-terminal" evidence="6">
    <location>
        <begin position="190"/>
        <end position="397"/>
    </location>
</feature>
<dbReference type="Gene3D" id="3.40.50.1950">
    <property type="entry name" value="Flavin prenyltransferase-like"/>
    <property type="match status" value="1"/>
</dbReference>
<dbReference type="GO" id="GO:0004633">
    <property type="term" value="F:phosphopantothenoylcysteine decarboxylase activity"/>
    <property type="evidence" value="ECO:0007669"/>
    <property type="project" value="UniProtKB-UniRule"/>
</dbReference>
<dbReference type="AlphaFoldDB" id="A0A1U7PL33"/>
<comment type="pathway">
    <text evidence="3 4">Cofactor biosynthesis; coenzyme A biosynthesis; CoA from (R)-pantothenate: step 3/5.</text>
</comment>
<dbReference type="EMBL" id="FTPL01000001">
    <property type="protein sequence ID" value="SIT67628.1"/>
    <property type="molecule type" value="Genomic_DNA"/>
</dbReference>
<evidence type="ECO:0000256" key="1">
    <source>
        <dbReference type="ARBA" id="ARBA00022793"/>
    </source>
</evidence>
<feature type="binding site" evidence="3">
    <location>
        <position position="341"/>
    </location>
    <ligand>
        <name>CTP</name>
        <dbReference type="ChEBI" id="CHEBI:37563"/>
    </ligand>
</feature>
<dbReference type="GO" id="GO:0046872">
    <property type="term" value="F:metal ion binding"/>
    <property type="evidence" value="ECO:0007669"/>
    <property type="project" value="UniProtKB-KW"/>
</dbReference>
<reference evidence="8" key="1">
    <citation type="submission" date="2017-01" db="EMBL/GenBank/DDBJ databases">
        <authorList>
            <person name="Varghese N."/>
            <person name="Submissions S."/>
        </authorList>
    </citation>
    <scope>NUCLEOTIDE SEQUENCE [LARGE SCALE GENOMIC DNA]</scope>
    <source>
        <strain evidence="8">MNA4</strain>
    </source>
</reference>
<dbReference type="GO" id="GO:0015941">
    <property type="term" value="P:pantothenate catabolic process"/>
    <property type="evidence" value="ECO:0007669"/>
    <property type="project" value="InterPro"/>
</dbReference>
<comment type="function">
    <text evidence="4">Catalyzes two steps in the biosynthesis of coenzyme A. In the first step cysteine is conjugated to 4'-phosphopantothenate to form 4-phosphopantothenoylcysteine, in the latter compound is decarboxylated to form 4'-phosphopantotheine.</text>
</comment>
<name>A0A1U7PL33_9BACI</name>
<keyword evidence="3 4" id="KW-0436">Ligase</keyword>
<feature type="binding site" evidence="3">
    <location>
        <position position="283"/>
    </location>
    <ligand>
        <name>CTP</name>
        <dbReference type="ChEBI" id="CHEBI:37563"/>
    </ligand>
</feature>
<sequence>MLKNRKILICVTGGIAVYKAVALVSKLSQAGAEVKVIMSESATRFVNPLSFQVMSRNDVYLDTFDEKDPAVVAHIDLADWADLVLVAPATANVIGKLANGIADDMVTTTLLAVTADVWIAPAMNVHMYGHPAVMRNMSRLHGDGYRFIEPSEGFLACGYVGKGRLEEPERIVELIKARFDDVQPAAPRLLEGKKVIVTAGPTRERIDPVRYVSNFSSGKMGYAMAEAAARLGAETVLVTGPVELEIPAGVRAVHVESAREMFEAVLAEFDTADAVIKAAAVADYRPKTVHSGKMKKQEGDASIELERTTDILKELGKRKSHQCLIGFAAETDRVEEYAKGKLERKNLDFIIANDVTNPQGGFGSETNVVTLYGRDGSSEPFPALEKKELAERLLSRIFGGGRNDR</sequence>
<keyword evidence="8" id="KW-1185">Reference proteome</keyword>
<dbReference type="GO" id="GO:0071513">
    <property type="term" value="C:phosphopantothenoylcysteine decarboxylase complex"/>
    <property type="evidence" value="ECO:0007669"/>
    <property type="project" value="TreeGrafter"/>
</dbReference>
<feature type="binding site" evidence="3">
    <location>
        <position position="293"/>
    </location>
    <ligand>
        <name>CTP</name>
        <dbReference type="ChEBI" id="CHEBI:37563"/>
    </ligand>
</feature>
<organism evidence="7 8">
    <name type="scientific">Edaphobacillus lindanitolerans</name>
    <dbReference type="NCBI Taxonomy" id="550447"/>
    <lineage>
        <taxon>Bacteria</taxon>
        <taxon>Bacillati</taxon>
        <taxon>Bacillota</taxon>
        <taxon>Bacilli</taxon>
        <taxon>Bacillales</taxon>
        <taxon>Bacillaceae</taxon>
        <taxon>Edaphobacillus</taxon>
    </lineage>
</organism>
<comment type="cofactor">
    <cofactor evidence="3">
        <name>Mg(2+)</name>
        <dbReference type="ChEBI" id="CHEBI:18420"/>
    </cofactor>
</comment>
<feature type="binding site" evidence="3">
    <location>
        <position position="345"/>
    </location>
    <ligand>
        <name>CTP</name>
        <dbReference type="ChEBI" id="CHEBI:37563"/>
    </ligand>
</feature>
<dbReference type="InterPro" id="IPR035929">
    <property type="entry name" value="CoaB-like_sf"/>
</dbReference>
<dbReference type="GO" id="GO:0015937">
    <property type="term" value="P:coenzyme A biosynthetic process"/>
    <property type="evidence" value="ECO:0007669"/>
    <property type="project" value="UniProtKB-UniRule"/>
</dbReference>
<comment type="similarity">
    <text evidence="3 4">In the N-terminal section; belongs to the HFCD (homo-oligomeric flavin containing Cys decarboxylase) superfamily.</text>
</comment>
<dbReference type="InterPro" id="IPR007085">
    <property type="entry name" value="DNA/pantothenate-metab_flavo_C"/>
</dbReference>
<comment type="catalytic activity">
    <reaction evidence="3 4">
        <text>N-[(R)-4-phosphopantothenoyl]-L-cysteine + H(+) = (R)-4'-phosphopantetheine + CO2</text>
        <dbReference type="Rhea" id="RHEA:16793"/>
        <dbReference type="ChEBI" id="CHEBI:15378"/>
        <dbReference type="ChEBI" id="CHEBI:16526"/>
        <dbReference type="ChEBI" id="CHEBI:59458"/>
        <dbReference type="ChEBI" id="CHEBI:61723"/>
        <dbReference type="EC" id="4.1.1.36"/>
    </reaction>
</comment>
<dbReference type="NCBIfam" id="TIGR00521">
    <property type="entry name" value="coaBC_dfp"/>
    <property type="match status" value="1"/>
</dbReference>
<comment type="catalytic activity">
    <reaction evidence="3 4">
        <text>(R)-4'-phosphopantothenate + L-cysteine + CTP = N-[(R)-4-phosphopantothenoyl]-L-cysteine + CMP + diphosphate + H(+)</text>
        <dbReference type="Rhea" id="RHEA:19397"/>
        <dbReference type="ChEBI" id="CHEBI:10986"/>
        <dbReference type="ChEBI" id="CHEBI:15378"/>
        <dbReference type="ChEBI" id="CHEBI:33019"/>
        <dbReference type="ChEBI" id="CHEBI:35235"/>
        <dbReference type="ChEBI" id="CHEBI:37563"/>
        <dbReference type="ChEBI" id="CHEBI:59458"/>
        <dbReference type="ChEBI" id="CHEBI:60377"/>
        <dbReference type="EC" id="6.3.2.5"/>
    </reaction>
</comment>
<dbReference type="PANTHER" id="PTHR14359">
    <property type="entry name" value="HOMO-OLIGOMERIC FLAVIN CONTAINING CYS DECARBOXYLASE FAMILY"/>
    <property type="match status" value="1"/>
</dbReference>
<evidence type="ECO:0000259" key="6">
    <source>
        <dbReference type="Pfam" id="PF04127"/>
    </source>
</evidence>
<dbReference type="PANTHER" id="PTHR14359:SF6">
    <property type="entry name" value="PHOSPHOPANTOTHENOYLCYSTEINE DECARBOXYLASE"/>
    <property type="match status" value="1"/>
</dbReference>
<dbReference type="GO" id="GO:0010181">
    <property type="term" value="F:FMN binding"/>
    <property type="evidence" value="ECO:0007669"/>
    <property type="project" value="UniProtKB-UniRule"/>
</dbReference>
<keyword evidence="3 4" id="KW-0285">Flavoprotein</keyword>
<dbReference type="GO" id="GO:0004632">
    <property type="term" value="F:phosphopantothenate--cysteine ligase activity"/>
    <property type="evidence" value="ECO:0007669"/>
    <property type="project" value="UniProtKB-UniRule"/>
</dbReference>
<dbReference type="InterPro" id="IPR003382">
    <property type="entry name" value="Flavoprotein"/>
</dbReference>
<comment type="pathway">
    <text evidence="3 4">Cofactor biosynthesis; coenzyme A biosynthesis; CoA from (R)-pantothenate: step 2/5.</text>
</comment>
<dbReference type="Proteomes" id="UP000187550">
    <property type="component" value="Unassembled WGS sequence"/>
</dbReference>
<comment type="cofactor">
    <cofactor evidence="3">
        <name>FMN</name>
        <dbReference type="ChEBI" id="CHEBI:58210"/>
    </cofactor>
    <text evidence="3">Binds 1 FMN per subunit.</text>
</comment>
<dbReference type="STRING" id="550447.SAMN05428946_0248"/>
<dbReference type="Gene3D" id="3.40.50.10300">
    <property type="entry name" value="CoaB-like"/>
    <property type="match status" value="1"/>
</dbReference>
<feature type="binding site" evidence="3">
    <location>
        <position position="327"/>
    </location>
    <ligand>
        <name>CTP</name>
        <dbReference type="ChEBI" id="CHEBI:37563"/>
    </ligand>
</feature>
<proteinExistence type="inferred from homology"/>
<evidence type="ECO:0000313" key="8">
    <source>
        <dbReference type="Proteomes" id="UP000187550"/>
    </source>
</evidence>
<feature type="active site" description="Proton donor" evidence="3">
    <location>
        <position position="157"/>
    </location>
</feature>
<dbReference type="RefSeq" id="WP_076756555.1">
    <property type="nucleotide sequence ID" value="NZ_FTPL01000001.1"/>
</dbReference>
<dbReference type="InterPro" id="IPR005252">
    <property type="entry name" value="CoaBC"/>
</dbReference>
<gene>
    <name evidence="3" type="primary">coaBC</name>
    <name evidence="7" type="ORF">SAMN05428946_0248</name>
</gene>
<keyword evidence="3 4" id="KW-0288">FMN</keyword>
<evidence type="ECO:0000256" key="2">
    <source>
        <dbReference type="ARBA" id="ARBA00023239"/>
    </source>
</evidence>
<evidence type="ECO:0000256" key="3">
    <source>
        <dbReference type="HAMAP-Rule" id="MF_02225"/>
    </source>
</evidence>
<dbReference type="Pfam" id="PF02441">
    <property type="entry name" value="Flavoprotein"/>
    <property type="match status" value="1"/>
</dbReference>
<comment type="similarity">
    <text evidence="3 4">In the C-terminal section; belongs to the PPC synthetase family.</text>
</comment>
<evidence type="ECO:0000256" key="4">
    <source>
        <dbReference type="RuleBase" id="RU364078"/>
    </source>
</evidence>
<keyword evidence="2 3" id="KW-0456">Lyase</keyword>
<comment type="function">
    <text evidence="3">Catalyzes two sequential steps in the biosynthesis of coenzyme A. In the first step cysteine is conjugated to 4'-phosphopantothenate to form 4-phosphopantothenoylcysteine. In the second step the latter compound is decarboxylated to form 4'-phosphopantotheine.</text>
</comment>
<feature type="region of interest" description="Phosphopantothenate--cysteine ligase" evidence="3">
    <location>
        <begin position="195"/>
        <end position="405"/>
    </location>
</feature>